<keyword evidence="5" id="KW-1185">Reference proteome</keyword>
<dbReference type="InterPro" id="IPR056002">
    <property type="entry name" value="DUF7580"/>
</dbReference>
<dbReference type="OrthoDB" id="3565018at2759"/>
<keyword evidence="1" id="KW-0175">Coiled coil</keyword>
<gene>
    <name evidence="4" type="ORF">PCON_03552</name>
</gene>
<sequence length="557" mass="62469">MITTQTAEATDNKDENLGPDSNKNPKPRTPARSLSPDIQQRDKIVYNGAAANAIAQVLERFSQLHMHLENCNSAAMQSKQTNWFWDRNQLKKLRSNIRDINLERASFESTCERLLEEISSDESLLSALRELVSGTSAAWASVFILLATDLDASLQILAKHLGLKEQDIQQHPNFTLRKTSILKDISQINSKIERLAPRRSRTISTNTGNARVPVKTRRRTRKDVLDIYTILYEKLSDTPCHCGPSLRHTVYISLPMAGEVFSGSLNWRLIITAHAKNLSCSPLLEFKRMTDAESLLGSTESTKDNSLHNEDTRQYRKKRLANLFKTTSKNPSIGKKSVIDSAGTIFSGPNLSKPSPAMNFSDAPMQQSGTIDENHMIHIVENRIDDLCMAVADRIHGNLGIHFSTRRGAMFSVRSLPQLQQSWSDDVVSLRELLENGVLTNVKERLQLGIILTSAAMQLYDTPWVDKSWDSANVFFRQTRRVGLSGIAHGPDVTITVLEPVVSKPLLRHTFEASANTETPSLEHSTAVRKHDGYLRSLGLILIELWFGRLIWDVLGL</sequence>
<dbReference type="Proteomes" id="UP000018144">
    <property type="component" value="Unassembled WGS sequence"/>
</dbReference>
<dbReference type="PANTHER" id="PTHR35186:SF4">
    <property type="entry name" value="PRION-INHIBITION AND PROPAGATION HELO DOMAIN-CONTAINING PROTEIN"/>
    <property type="match status" value="1"/>
</dbReference>
<feature type="coiled-coil region" evidence="1">
    <location>
        <begin position="90"/>
        <end position="117"/>
    </location>
</feature>
<accession>U4LQY8</accession>
<dbReference type="STRING" id="1076935.U4LQY8"/>
<dbReference type="AlphaFoldDB" id="U4LQY8"/>
<protein>
    <recommendedName>
        <fullName evidence="3">DUF7580 domain-containing protein</fullName>
    </recommendedName>
</protein>
<dbReference type="PANTHER" id="PTHR35186">
    <property type="entry name" value="ANK_REP_REGION DOMAIN-CONTAINING PROTEIN"/>
    <property type="match status" value="1"/>
</dbReference>
<organism evidence="4 5">
    <name type="scientific">Pyronema omphalodes (strain CBS 100304)</name>
    <name type="common">Pyronema confluens</name>
    <dbReference type="NCBI Taxonomy" id="1076935"/>
    <lineage>
        <taxon>Eukaryota</taxon>
        <taxon>Fungi</taxon>
        <taxon>Dikarya</taxon>
        <taxon>Ascomycota</taxon>
        <taxon>Pezizomycotina</taxon>
        <taxon>Pezizomycetes</taxon>
        <taxon>Pezizales</taxon>
        <taxon>Pyronemataceae</taxon>
        <taxon>Pyronema</taxon>
    </lineage>
</organism>
<name>U4LQY8_PYROM</name>
<dbReference type="Pfam" id="PF24476">
    <property type="entry name" value="DUF7580"/>
    <property type="match status" value="1"/>
</dbReference>
<reference evidence="4 5" key="1">
    <citation type="journal article" date="2013" name="PLoS Genet.">
        <title>The genome and development-dependent transcriptomes of Pyronema confluens: a window into fungal evolution.</title>
        <authorList>
            <person name="Traeger S."/>
            <person name="Altegoer F."/>
            <person name="Freitag M."/>
            <person name="Gabaldon T."/>
            <person name="Kempken F."/>
            <person name="Kumar A."/>
            <person name="Marcet-Houben M."/>
            <person name="Poggeler S."/>
            <person name="Stajich J.E."/>
            <person name="Nowrousian M."/>
        </authorList>
    </citation>
    <scope>NUCLEOTIDE SEQUENCE [LARGE SCALE GENOMIC DNA]</scope>
    <source>
        <strain evidence="5">CBS 100304</strain>
        <tissue evidence="4">Vegetative mycelium</tissue>
    </source>
</reference>
<evidence type="ECO:0000256" key="2">
    <source>
        <dbReference type="SAM" id="MobiDB-lite"/>
    </source>
</evidence>
<feature type="domain" description="DUF7580" evidence="3">
    <location>
        <begin position="381"/>
        <end position="550"/>
    </location>
</feature>
<dbReference type="EMBL" id="HF936526">
    <property type="protein sequence ID" value="CCX34340.1"/>
    <property type="molecule type" value="Genomic_DNA"/>
</dbReference>
<feature type="region of interest" description="Disordered" evidence="2">
    <location>
        <begin position="1"/>
        <end position="39"/>
    </location>
</feature>
<evidence type="ECO:0000259" key="3">
    <source>
        <dbReference type="Pfam" id="PF24476"/>
    </source>
</evidence>
<evidence type="ECO:0000313" key="5">
    <source>
        <dbReference type="Proteomes" id="UP000018144"/>
    </source>
</evidence>
<evidence type="ECO:0000313" key="4">
    <source>
        <dbReference type="EMBL" id="CCX34340.1"/>
    </source>
</evidence>
<evidence type="ECO:0000256" key="1">
    <source>
        <dbReference type="SAM" id="Coils"/>
    </source>
</evidence>
<proteinExistence type="predicted"/>